<dbReference type="EMBL" id="NEDP02076713">
    <property type="protein sequence ID" value="OWF35673.1"/>
    <property type="molecule type" value="Genomic_DNA"/>
</dbReference>
<reference evidence="4 5" key="1">
    <citation type="journal article" date="2017" name="Nat. Ecol. Evol.">
        <title>Scallop genome provides insights into evolution of bilaterian karyotype and development.</title>
        <authorList>
            <person name="Wang S."/>
            <person name="Zhang J."/>
            <person name="Jiao W."/>
            <person name="Li J."/>
            <person name="Xun X."/>
            <person name="Sun Y."/>
            <person name="Guo X."/>
            <person name="Huan P."/>
            <person name="Dong B."/>
            <person name="Zhang L."/>
            <person name="Hu X."/>
            <person name="Sun X."/>
            <person name="Wang J."/>
            <person name="Zhao C."/>
            <person name="Wang Y."/>
            <person name="Wang D."/>
            <person name="Huang X."/>
            <person name="Wang R."/>
            <person name="Lv J."/>
            <person name="Li Y."/>
            <person name="Zhang Z."/>
            <person name="Liu B."/>
            <person name="Lu W."/>
            <person name="Hui Y."/>
            <person name="Liang J."/>
            <person name="Zhou Z."/>
            <person name="Hou R."/>
            <person name="Li X."/>
            <person name="Liu Y."/>
            <person name="Li H."/>
            <person name="Ning X."/>
            <person name="Lin Y."/>
            <person name="Zhao L."/>
            <person name="Xing Q."/>
            <person name="Dou J."/>
            <person name="Li Y."/>
            <person name="Mao J."/>
            <person name="Guo H."/>
            <person name="Dou H."/>
            <person name="Li T."/>
            <person name="Mu C."/>
            <person name="Jiang W."/>
            <person name="Fu Q."/>
            <person name="Fu X."/>
            <person name="Miao Y."/>
            <person name="Liu J."/>
            <person name="Yu Q."/>
            <person name="Li R."/>
            <person name="Liao H."/>
            <person name="Li X."/>
            <person name="Kong Y."/>
            <person name="Jiang Z."/>
            <person name="Chourrout D."/>
            <person name="Li R."/>
            <person name="Bao Z."/>
        </authorList>
    </citation>
    <scope>NUCLEOTIDE SEQUENCE [LARGE SCALE GENOMIC DNA]</scope>
    <source>
        <strain evidence="4 5">PY_sf001</strain>
    </source>
</reference>
<accession>A0A210PGQ2</accession>
<gene>
    <name evidence="4" type="ORF">KP79_PYT04883</name>
</gene>
<dbReference type="OrthoDB" id="539213at2759"/>
<feature type="repeat" description="ANK" evidence="3">
    <location>
        <begin position="50"/>
        <end position="84"/>
    </location>
</feature>
<dbReference type="Proteomes" id="UP000242188">
    <property type="component" value="Unassembled WGS sequence"/>
</dbReference>
<dbReference type="Gene3D" id="1.25.40.20">
    <property type="entry name" value="Ankyrin repeat-containing domain"/>
    <property type="match status" value="1"/>
</dbReference>
<dbReference type="PANTHER" id="PTHR24198">
    <property type="entry name" value="ANKYRIN REPEAT AND PROTEIN KINASE DOMAIN-CONTAINING PROTEIN"/>
    <property type="match status" value="1"/>
</dbReference>
<dbReference type="SUPFAM" id="SSF48403">
    <property type="entry name" value="Ankyrin repeat"/>
    <property type="match status" value="1"/>
</dbReference>
<evidence type="ECO:0000313" key="5">
    <source>
        <dbReference type="Proteomes" id="UP000242188"/>
    </source>
</evidence>
<sequence>MGVWFLQKGAQFKNLFKRSLQYVAVLKGYTRILDEILKQHSVDINATDVNGETVLHLALTKDINNPTTCRIILEHGARTDVPDRYGILPLHRVTSTSINSKMIDLLLDFNADIEALDNHGKRPLE</sequence>
<organism evidence="4 5">
    <name type="scientific">Mizuhopecten yessoensis</name>
    <name type="common">Japanese scallop</name>
    <name type="synonym">Patinopecten yessoensis</name>
    <dbReference type="NCBI Taxonomy" id="6573"/>
    <lineage>
        <taxon>Eukaryota</taxon>
        <taxon>Metazoa</taxon>
        <taxon>Spiralia</taxon>
        <taxon>Lophotrochozoa</taxon>
        <taxon>Mollusca</taxon>
        <taxon>Bivalvia</taxon>
        <taxon>Autobranchia</taxon>
        <taxon>Pteriomorphia</taxon>
        <taxon>Pectinida</taxon>
        <taxon>Pectinoidea</taxon>
        <taxon>Pectinidae</taxon>
        <taxon>Mizuhopecten</taxon>
    </lineage>
</organism>
<evidence type="ECO:0000256" key="1">
    <source>
        <dbReference type="ARBA" id="ARBA00022737"/>
    </source>
</evidence>
<dbReference type="PANTHER" id="PTHR24198:SF165">
    <property type="entry name" value="ANKYRIN REPEAT-CONTAINING PROTEIN-RELATED"/>
    <property type="match status" value="1"/>
</dbReference>
<comment type="caution">
    <text evidence="4">The sequence shown here is derived from an EMBL/GenBank/DDBJ whole genome shotgun (WGS) entry which is preliminary data.</text>
</comment>
<keyword evidence="5" id="KW-1185">Reference proteome</keyword>
<dbReference type="PROSITE" id="PS50297">
    <property type="entry name" value="ANK_REP_REGION"/>
    <property type="match status" value="1"/>
</dbReference>
<evidence type="ECO:0000256" key="3">
    <source>
        <dbReference type="PROSITE-ProRule" id="PRU00023"/>
    </source>
</evidence>
<keyword evidence="1" id="KW-0677">Repeat</keyword>
<dbReference type="AlphaFoldDB" id="A0A210PGQ2"/>
<feature type="repeat" description="ANK" evidence="3">
    <location>
        <begin position="85"/>
        <end position="118"/>
    </location>
</feature>
<name>A0A210PGQ2_MIZYE</name>
<dbReference type="Pfam" id="PF12796">
    <property type="entry name" value="Ank_2"/>
    <property type="match status" value="1"/>
</dbReference>
<dbReference type="InterPro" id="IPR036770">
    <property type="entry name" value="Ankyrin_rpt-contain_sf"/>
</dbReference>
<evidence type="ECO:0000313" key="4">
    <source>
        <dbReference type="EMBL" id="OWF35673.1"/>
    </source>
</evidence>
<dbReference type="SMART" id="SM00248">
    <property type="entry name" value="ANK"/>
    <property type="match status" value="3"/>
</dbReference>
<proteinExistence type="predicted"/>
<protein>
    <submittedName>
        <fullName evidence="4">Ankyrin repeat domain-containing protein 35</fullName>
    </submittedName>
</protein>
<dbReference type="InterPro" id="IPR002110">
    <property type="entry name" value="Ankyrin_rpt"/>
</dbReference>
<dbReference type="PROSITE" id="PS50088">
    <property type="entry name" value="ANK_REPEAT"/>
    <property type="match status" value="2"/>
</dbReference>
<keyword evidence="2 3" id="KW-0040">ANK repeat</keyword>
<evidence type="ECO:0000256" key="2">
    <source>
        <dbReference type="ARBA" id="ARBA00023043"/>
    </source>
</evidence>